<evidence type="ECO:0000256" key="5">
    <source>
        <dbReference type="ARBA" id="ARBA00023306"/>
    </source>
</evidence>
<keyword evidence="2" id="KW-0963">Cytoplasm</keyword>
<keyword evidence="3" id="KW-0132">Cell division</keyword>
<comment type="subcellular location">
    <subcellularLocation>
        <location evidence="1">Cytoplasm</location>
    </subcellularLocation>
</comment>
<evidence type="ECO:0000256" key="4">
    <source>
        <dbReference type="ARBA" id="ARBA00023054"/>
    </source>
</evidence>
<keyword evidence="5" id="KW-0131">Cell cycle</keyword>
<gene>
    <name evidence="7" type="ORF">SKUN_00450</name>
</gene>
<evidence type="ECO:0000313" key="7">
    <source>
        <dbReference type="EMBL" id="ALA97353.1"/>
    </source>
</evidence>
<keyword evidence="4 6" id="KW-0175">Coiled coil</keyword>
<dbReference type="GO" id="GO:0051301">
    <property type="term" value="P:cell division"/>
    <property type="evidence" value="ECO:0007669"/>
    <property type="project" value="UniProtKB-KW"/>
</dbReference>
<dbReference type="OrthoDB" id="389699at2"/>
<dbReference type="KEGG" id="skn:SKUN_00450"/>
<reference evidence="7 8" key="1">
    <citation type="journal article" date="2015" name="Genome Announc.">
        <title>Complete Genome Sequence of Spiroplasma kunkelii Strain CR2-3x, Causal Agent of Corn Stunt Disease in Zea mays L.</title>
        <authorList>
            <person name="Davis R.E."/>
            <person name="Shao J."/>
            <person name="Dally E.L."/>
            <person name="Zhao Y."/>
            <person name="Gasparich G.E."/>
            <person name="Gaynor B.J."/>
            <person name="Athey J.C."/>
            <person name="Harrison N.A."/>
            <person name="Donofrio N."/>
        </authorList>
    </citation>
    <scope>NUCLEOTIDE SEQUENCE [LARGE SCALE GENOMIC DNA]</scope>
    <source>
        <strain evidence="7 8">CR2-3x</strain>
    </source>
</reference>
<dbReference type="Proteomes" id="UP000062963">
    <property type="component" value="Chromosome"/>
</dbReference>
<dbReference type="RefSeq" id="WP_053390659.1">
    <property type="nucleotide sequence ID" value="NZ_CP010899.1"/>
</dbReference>
<dbReference type="Gene3D" id="6.10.250.660">
    <property type="match status" value="1"/>
</dbReference>
<dbReference type="Pfam" id="PF05103">
    <property type="entry name" value="DivIVA"/>
    <property type="match status" value="1"/>
</dbReference>
<dbReference type="InterPro" id="IPR019933">
    <property type="entry name" value="DivIVA_domain"/>
</dbReference>
<evidence type="ECO:0000256" key="1">
    <source>
        <dbReference type="ARBA" id="ARBA00004496"/>
    </source>
</evidence>
<dbReference type="EMBL" id="CP010899">
    <property type="protein sequence ID" value="ALA97353.1"/>
    <property type="molecule type" value="Genomic_DNA"/>
</dbReference>
<dbReference type="PANTHER" id="PTHR35794">
    <property type="entry name" value="CELL DIVISION PROTEIN DIVIVA"/>
    <property type="match status" value="1"/>
</dbReference>
<dbReference type="STRING" id="273035.SKUN_00450"/>
<dbReference type="PANTHER" id="PTHR35794:SF1">
    <property type="entry name" value="CELL CYCLE PROTEIN GPSB"/>
    <property type="match status" value="1"/>
</dbReference>
<dbReference type="GO" id="GO:0005737">
    <property type="term" value="C:cytoplasm"/>
    <property type="evidence" value="ECO:0007669"/>
    <property type="project" value="UniProtKB-SubCell"/>
</dbReference>
<proteinExistence type="predicted"/>
<organism evidence="7 8">
    <name type="scientific">Spiroplasma kunkelii CR2-3x</name>
    <dbReference type="NCBI Taxonomy" id="273035"/>
    <lineage>
        <taxon>Bacteria</taxon>
        <taxon>Bacillati</taxon>
        <taxon>Mycoplasmatota</taxon>
        <taxon>Mollicutes</taxon>
        <taxon>Entomoplasmatales</taxon>
        <taxon>Spiroplasmataceae</taxon>
        <taxon>Spiroplasma</taxon>
    </lineage>
</organism>
<dbReference type="InterPro" id="IPR007793">
    <property type="entry name" value="DivIVA_fam"/>
</dbReference>
<dbReference type="AlphaFoldDB" id="A0A0K2JG01"/>
<evidence type="ECO:0000256" key="6">
    <source>
        <dbReference type="SAM" id="Coils"/>
    </source>
</evidence>
<protein>
    <submittedName>
        <fullName evidence="7">DivIVA domain-containing protein</fullName>
    </submittedName>
</protein>
<name>A0A0K2JG01_SPIKU</name>
<dbReference type="PATRIC" id="fig|273035.7.peg.530"/>
<dbReference type="NCBIfam" id="TIGR03544">
    <property type="entry name" value="DivI1A_domain"/>
    <property type="match status" value="1"/>
</dbReference>
<evidence type="ECO:0000313" key="8">
    <source>
        <dbReference type="Proteomes" id="UP000062963"/>
    </source>
</evidence>
<keyword evidence="8" id="KW-1185">Reference proteome</keyword>
<evidence type="ECO:0000256" key="3">
    <source>
        <dbReference type="ARBA" id="ARBA00022618"/>
    </source>
</evidence>
<evidence type="ECO:0000256" key="2">
    <source>
        <dbReference type="ARBA" id="ARBA00022490"/>
    </source>
</evidence>
<accession>A0A0K2JG01</accession>
<sequence>MKTIKLRATDIINKEFQVDYQGYDPNEVDTFLDMVATDYRVFEGITNDFNKKIKYLNQQLNDLQDKNDVLRAQLDETKAQKARLEEEGFSKADLIKRIHNLEGKINND</sequence>
<feature type="coiled-coil region" evidence="6">
    <location>
        <begin position="46"/>
        <end position="87"/>
    </location>
</feature>